<dbReference type="PANTHER" id="PTHR44591:SF25">
    <property type="entry name" value="CHEMOTAXIS TWO-COMPONENT RESPONSE REGULATOR"/>
    <property type="match status" value="1"/>
</dbReference>
<proteinExistence type="predicted"/>
<evidence type="ECO:0000256" key="1">
    <source>
        <dbReference type="ARBA" id="ARBA00022553"/>
    </source>
</evidence>
<protein>
    <submittedName>
        <fullName evidence="4">Response regulator receiver domain-containing protein</fullName>
    </submittedName>
</protein>
<evidence type="ECO:0000313" key="4">
    <source>
        <dbReference type="EMBL" id="SMF03795.1"/>
    </source>
</evidence>
<name>A0A1Y6BJA2_9PROT</name>
<dbReference type="EMBL" id="FWZX01000003">
    <property type="protein sequence ID" value="SMF03795.1"/>
    <property type="molecule type" value="Genomic_DNA"/>
</dbReference>
<dbReference type="Proteomes" id="UP000192917">
    <property type="component" value="Unassembled WGS sequence"/>
</dbReference>
<dbReference type="STRING" id="560819.SAMN05428998_103162"/>
<gene>
    <name evidence="4" type="ORF">SAMN05428998_103162</name>
</gene>
<dbReference type="Pfam" id="PF00072">
    <property type="entry name" value="Response_reg"/>
    <property type="match status" value="1"/>
</dbReference>
<sequence length="127" mass="12985">MTAHPLVAIVDDDESARAALLGLVRALGFEACAFPSASTFLASEEGRRTACLLADLRMPGMGGVELLHALAASGRPTPAIVVTAFPDETTRRHALAAGAVAYLVKPLAPDALLDGIRSALAGRGLAP</sequence>
<dbReference type="InterPro" id="IPR001789">
    <property type="entry name" value="Sig_transdc_resp-reg_receiver"/>
</dbReference>
<keyword evidence="5" id="KW-1185">Reference proteome</keyword>
<dbReference type="RefSeq" id="WP_085121603.1">
    <property type="nucleotide sequence ID" value="NZ_FWZX01000003.1"/>
</dbReference>
<dbReference type="AlphaFoldDB" id="A0A1Y6BJA2"/>
<keyword evidence="1 2" id="KW-0597">Phosphoprotein</keyword>
<reference evidence="4 5" key="1">
    <citation type="submission" date="2017-04" db="EMBL/GenBank/DDBJ databases">
        <authorList>
            <person name="Afonso C.L."/>
            <person name="Miller P.J."/>
            <person name="Scott M.A."/>
            <person name="Spackman E."/>
            <person name="Goraichik I."/>
            <person name="Dimitrov K.M."/>
            <person name="Suarez D.L."/>
            <person name="Swayne D.E."/>
        </authorList>
    </citation>
    <scope>NUCLEOTIDE SEQUENCE [LARGE SCALE GENOMIC DNA]</scope>
    <source>
        <strain evidence="4 5">USBA 355</strain>
    </source>
</reference>
<dbReference type="InterPro" id="IPR050595">
    <property type="entry name" value="Bact_response_regulator"/>
</dbReference>
<dbReference type="PROSITE" id="PS50110">
    <property type="entry name" value="RESPONSE_REGULATORY"/>
    <property type="match status" value="1"/>
</dbReference>
<dbReference type="Gene3D" id="3.40.50.2300">
    <property type="match status" value="1"/>
</dbReference>
<organism evidence="4 5">
    <name type="scientific">Tistlia consotensis USBA 355</name>
    <dbReference type="NCBI Taxonomy" id="560819"/>
    <lineage>
        <taxon>Bacteria</taxon>
        <taxon>Pseudomonadati</taxon>
        <taxon>Pseudomonadota</taxon>
        <taxon>Alphaproteobacteria</taxon>
        <taxon>Rhodospirillales</taxon>
        <taxon>Rhodovibrionaceae</taxon>
        <taxon>Tistlia</taxon>
    </lineage>
</organism>
<feature type="domain" description="Response regulatory" evidence="3">
    <location>
        <begin position="6"/>
        <end position="120"/>
    </location>
</feature>
<feature type="modified residue" description="4-aspartylphosphate" evidence="2">
    <location>
        <position position="55"/>
    </location>
</feature>
<dbReference type="PANTHER" id="PTHR44591">
    <property type="entry name" value="STRESS RESPONSE REGULATOR PROTEIN 1"/>
    <property type="match status" value="1"/>
</dbReference>
<accession>A0A1Y6BJA2</accession>
<evidence type="ECO:0000259" key="3">
    <source>
        <dbReference type="PROSITE" id="PS50110"/>
    </source>
</evidence>
<evidence type="ECO:0000256" key="2">
    <source>
        <dbReference type="PROSITE-ProRule" id="PRU00169"/>
    </source>
</evidence>
<dbReference type="InterPro" id="IPR011006">
    <property type="entry name" value="CheY-like_superfamily"/>
</dbReference>
<dbReference type="GO" id="GO:0000160">
    <property type="term" value="P:phosphorelay signal transduction system"/>
    <property type="evidence" value="ECO:0007669"/>
    <property type="project" value="InterPro"/>
</dbReference>
<dbReference type="SUPFAM" id="SSF52172">
    <property type="entry name" value="CheY-like"/>
    <property type="match status" value="1"/>
</dbReference>
<evidence type="ECO:0000313" key="5">
    <source>
        <dbReference type="Proteomes" id="UP000192917"/>
    </source>
</evidence>
<dbReference type="SMART" id="SM00448">
    <property type="entry name" value="REC"/>
    <property type="match status" value="1"/>
</dbReference>